<accession>A0AAW1VJV9</accession>
<proteinExistence type="predicted"/>
<dbReference type="InterPro" id="IPR019557">
    <property type="entry name" value="AminoTfrase-like_pln_mobile"/>
</dbReference>
<name>A0AAW1VJV9_RUBAR</name>
<organism evidence="3 4">
    <name type="scientific">Rubus argutus</name>
    <name type="common">Southern blackberry</name>
    <dbReference type="NCBI Taxonomy" id="59490"/>
    <lineage>
        <taxon>Eukaryota</taxon>
        <taxon>Viridiplantae</taxon>
        <taxon>Streptophyta</taxon>
        <taxon>Embryophyta</taxon>
        <taxon>Tracheophyta</taxon>
        <taxon>Spermatophyta</taxon>
        <taxon>Magnoliopsida</taxon>
        <taxon>eudicotyledons</taxon>
        <taxon>Gunneridae</taxon>
        <taxon>Pentapetalae</taxon>
        <taxon>rosids</taxon>
        <taxon>fabids</taxon>
        <taxon>Rosales</taxon>
        <taxon>Rosaceae</taxon>
        <taxon>Rosoideae</taxon>
        <taxon>Rosoideae incertae sedis</taxon>
        <taxon>Rubus</taxon>
    </lineage>
</organism>
<dbReference type="AlphaFoldDB" id="A0AAW1VJV9"/>
<dbReference type="EMBL" id="JBEDUW010000312">
    <property type="protein sequence ID" value="KAK9901415.1"/>
    <property type="molecule type" value="Genomic_DNA"/>
</dbReference>
<dbReference type="GO" id="GO:0010073">
    <property type="term" value="P:meristem maintenance"/>
    <property type="evidence" value="ECO:0007669"/>
    <property type="project" value="InterPro"/>
</dbReference>
<protein>
    <recommendedName>
        <fullName evidence="2">Aminotransferase-like plant mobile domain-containing protein</fullName>
    </recommendedName>
</protein>
<feature type="region of interest" description="Disordered" evidence="1">
    <location>
        <begin position="540"/>
        <end position="628"/>
    </location>
</feature>
<feature type="compositionally biased region" description="Basic residues" evidence="1">
    <location>
        <begin position="490"/>
        <end position="499"/>
    </location>
</feature>
<evidence type="ECO:0000259" key="2">
    <source>
        <dbReference type="Pfam" id="PF10536"/>
    </source>
</evidence>
<keyword evidence="4" id="KW-1185">Reference proteome</keyword>
<evidence type="ECO:0000313" key="4">
    <source>
        <dbReference type="Proteomes" id="UP001457282"/>
    </source>
</evidence>
<sequence>MTQESEPSQLVTLCDPHFSLKDGFRITSSTVDQINVSKDVSQESESFISPRSISRLLIERGEYSAVPICFQHFSKAATGWSEWVNSELEFKSIKTIVETGLAVPLLLSSFCEIFMDDICLRHVVRRWNPQTHTFVCSWGEFTPTLEDVYNIMRLPITGDTDPFDLTLDESLEKKLKILQEGCRLEAMFAYWLSKYIFTDFPCGTMQQRVLPLAVLLGTGARLPLTPLFLGRLYRMLDFVSNDEKEGVGCYGITSSACVTFLQVFIWERFKGSAVEPVTPEFLHKLERGRRSHSIVEFPLCWKWFRRRANKDAFKPAVLDDIDEFIFRPVRRQFGINQDVPVGGFVCRAPKAVIVSFIKHDGNSRKGMFSNCLGTKNSVGVPTPEYNKFWEFQLHKFDKFIGTGGTMLRCPESANKNKKLIPRKTLMGKMSKLNLSYVEVYSNGMERVVGDSGKSASQSSSRVTTTRVRTGNNSGSKKPIRTSKDGEKKDNRKVHHFKSKTSRDHITFTSASGVKMILSPNALPLKKGMKETEKGVKRKFVSGSKTSCVPSERKAKRKAIMRDPSVGRKRSSSDDSYNESERCDSSDYEEEFNEGDHEDIQVVQSGDDRARWEVQSDDEDSAELDIQFR</sequence>
<feature type="domain" description="Aminotransferase-like plant mobile" evidence="2">
    <location>
        <begin position="107"/>
        <end position="160"/>
    </location>
</feature>
<dbReference type="Proteomes" id="UP001457282">
    <property type="component" value="Unassembled WGS sequence"/>
</dbReference>
<dbReference type="PANTHER" id="PTHR46033:SF1">
    <property type="entry name" value="PROTEIN MAIN-LIKE 2"/>
    <property type="match status" value="1"/>
</dbReference>
<evidence type="ECO:0000313" key="3">
    <source>
        <dbReference type="EMBL" id="KAK9901415.1"/>
    </source>
</evidence>
<dbReference type="PANTHER" id="PTHR46033">
    <property type="entry name" value="PROTEIN MAIN-LIKE 2"/>
    <property type="match status" value="1"/>
</dbReference>
<dbReference type="InterPro" id="IPR044824">
    <property type="entry name" value="MAIN-like"/>
</dbReference>
<comment type="caution">
    <text evidence="3">The sequence shown here is derived from an EMBL/GenBank/DDBJ whole genome shotgun (WGS) entry which is preliminary data.</text>
</comment>
<reference evidence="3 4" key="1">
    <citation type="journal article" date="2023" name="G3 (Bethesda)">
        <title>A chromosome-length genome assembly and annotation of blackberry (Rubus argutus, cv. 'Hillquist').</title>
        <authorList>
            <person name="Bruna T."/>
            <person name="Aryal R."/>
            <person name="Dudchenko O."/>
            <person name="Sargent D.J."/>
            <person name="Mead D."/>
            <person name="Buti M."/>
            <person name="Cavallini A."/>
            <person name="Hytonen T."/>
            <person name="Andres J."/>
            <person name="Pham M."/>
            <person name="Weisz D."/>
            <person name="Mascagni F."/>
            <person name="Usai G."/>
            <person name="Natali L."/>
            <person name="Bassil N."/>
            <person name="Fernandez G.E."/>
            <person name="Lomsadze A."/>
            <person name="Armour M."/>
            <person name="Olukolu B."/>
            <person name="Poorten T."/>
            <person name="Britton C."/>
            <person name="Davik J."/>
            <person name="Ashrafi H."/>
            <person name="Aiden E.L."/>
            <person name="Borodovsky M."/>
            <person name="Worthington M."/>
        </authorList>
    </citation>
    <scope>NUCLEOTIDE SEQUENCE [LARGE SCALE GENOMIC DNA]</scope>
    <source>
        <strain evidence="3">PI 553951</strain>
    </source>
</reference>
<feature type="compositionally biased region" description="Basic and acidic residues" evidence="1">
    <location>
        <begin position="593"/>
        <end position="613"/>
    </location>
</feature>
<dbReference type="Pfam" id="PF10536">
    <property type="entry name" value="PMD"/>
    <property type="match status" value="2"/>
</dbReference>
<feature type="region of interest" description="Disordered" evidence="1">
    <location>
        <begin position="447"/>
        <end position="505"/>
    </location>
</feature>
<feature type="domain" description="Aminotransferase-like plant mobile" evidence="2">
    <location>
        <begin position="179"/>
        <end position="328"/>
    </location>
</feature>
<feature type="compositionally biased region" description="Low complexity" evidence="1">
    <location>
        <begin position="451"/>
        <end position="474"/>
    </location>
</feature>
<gene>
    <name evidence="3" type="ORF">M0R45_002156</name>
</gene>
<evidence type="ECO:0000256" key="1">
    <source>
        <dbReference type="SAM" id="MobiDB-lite"/>
    </source>
</evidence>